<protein>
    <submittedName>
        <fullName evidence="1">Uncharacterized protein</fullName>
    </submittedName>
</protein>
<accession>A0A0E9T3K9</accession>
<dbReference type="EMBL" id="GBXM01061359">
    <property type="protein sequence ID" value="JAH47218.1"/>
    <property type="molecule type" value="Transcribed_RNA"/>
</dbReference>
<reference evidence="1" key="2">
    <citation type="journal article" date="2015" name="Fish Shellfish Immunol.">
        <title>Early steps in the European eel (Anguilla anguilla)-Vibrio vulnificus interaction in the gills: Role of the RtxA13 toxin.</title>
        <authorList>
            <person name="Callol A."/>
            <person name="Pajuelo D."/>
            <person name="Ebbesson L."/>
            <person name="Teles M."/>
            <person name="MacKenzie S."/>
            <person name="Amaro C."/>
        </authorList>
    </citation>
    <scope>NUCLEOTIDE SEQUENCE</scope>
</reference>
<reference evidence="1" key="1">
    <citation type="submission" date="2014-11" db="EMBL/GenBank/DDBJ databases">
        <authorList>
            <person name="Amaro Gonzalez C."/>
        </authorList>
    </citation>
    <scope>NUCLEOTIDE SEQUENCE</scope>
</reference>
<organism evidence="1">
    <name type="scientific">Anguilla anguilla</name>
    <name type="common">European freshwater eel</name>
    <name type="synonym">Muraena anguilla</name>
    <dbReference type="NCBI Taxonomy" id="7936"/>
    <lineage>
        <taxon>Eukaryota</taxon>
        <taxon>Metazoa</taxon>
        <taxon>Chordata</taxon>
        <taxon>Craniata</taxon>
        <taxon>Vertebrata</taxon>
        <taxon>Euteleostomi</taxon>
        <taxon>Actinopterygii</taxon>
        <taxon>Neopterygii</taxon>
        <taxon>Teleostei</taxon>
        <taxon>Anguilliformes</taxon>
        <taxon>Anguillidae</taxon>
        <taxon>Anguilla</taxon>
    </lineage>
</organism>
<dbReference type="AlphaFoldDB" id="A0A0E9T3K9"/>
<name>A0A0E9T3K9_ANGAN</name>
<proteinExistence type="predicted"/>
<evidence type="ECO:0000313" key="1">
    <source>
        <dbReference type="EMBL" id="JAH47218.1"/>
    </source>
</evidence>
<sequence length="55" mass="6346">MRPLSRHSFLSSLTAITKHDPQSTSFLKYCATLKMPEHVLIVVNNRLNLFIQPHN</sequence>